<accession>A0AAF0QNA8</accession>
<proteinExistence type="predicted"/>
<evidence type="ECO:0000256" key="3">
    <source>
        <dbReference type="ARBA" id="ARBA00023242"/>
    </source>
</evidence>
<evidence type="ECO:0000256" key="2">
    <source>
        <dbReference type="ARBA" id="ARBA00023163"/>
    </source>
</evidence>
<keyword evidence="7" id="KW-1185">Reference proteome</keyword>
<gene>
    <name evidence="6" type="ORF">MTR67_017171</name>
</gene>
<dbReference type="PANTHER" id="PTHR31499:SF49">
    <property type="entry name" value="PROTEIN PHOSPHATE STARVATION RESPONSE 1-LIKE ISOFORM X1"/>
    <property type="match status" value="1"/>
</dbReference>
<dbReference type="InterPro" id="IPR009057">
    <property type="entry name" value="Homeodomain-like_sf"/>
</dbReference>
<evidence type="ECO:0000313" key="7">
    <source>
        <dbReference type="Proteomes" id="UP001234989"/>
    </source>
</evidence>
<feature type="compositionally biased region" description="Polar residues" evidence="4">
    <location>
        <begin position="302"/>
        <end position="314"/>
    </location>
</feature>
<evidence type="ECO:0000256" key="4">
    <source>
        <dbReference type="SAM" id="MobiDB-lite"/>
    </source>
</evidence>
<dbReference type="InterPro" id="IPR046955">
    <property type="entry name" value="PHR1-like"/>
</dbReference>
<evidence type="ECO:0000259" key="5">
    <source>
        <dbReference type="Pfam" id="PF14379"/>
    </source>
</evidence>
<dbReference type="NCBIfam" id="TIGR01557">
    <property type="entry name" value="myb_SHAQKYF"/>
    <property type="match status" value="1"/>
</dbReference>
<dbReference type="PANTHER" id="PTHR31499">
    <property type="entry name" value="MYB FAMILY TRANSCRIPTION FACTOR PHL11"/>
    <property type="match status" value="1"/>
</dbReference>
<keyword evidence="3" id="KW-0539">Nucleus</keyword>
<dbReference type="Gene3D" id="1.10.10.60">
    <property type="entry name" value="Homeodomain-like"/>
    <property type="match status" value="1"/>
</dbReference>
<dbReference type="InterPro" id="IPR025756">
    <property type="entry name" value="Myb_CC_LHEQLE"/>
</dbReference>
<sequence length="374" mass="41862">MPGNIKEALACWNRDGNQSGHRERWKIVPACIWWTTWLERNKRCFENKSCSMEKMKLKCLALFYFWCKHEYPHLPYYLGVLNEFIGKQQHFCISYFDICIKVFSLAGTPAFLMVMLSISLAEATPKAIMRTMGVKGLTLFHLKSHLQKYRLGKQSQKDLDEASKDGLTATYSLESPCSGGTPQQLPASDLNEGFEVKEALRAQMEVQSKLHLQVEAEKHLQIRQDAEQRYITMLEKACKMLADQFIGDVVTENYQETYQGLNTKTQLSPLCNPHGLCPSESADFVGVHGPEDVSPRIHPQRTDCSTESCLTSHESPAGFPLEGSSPGGKKRGLSGDSTHASYVWGEADMRSSGVHVLPVNCFGITGSNVQNVSN</sequence>
<organism evidence="6 7">
    <name type="scientific">Solanum verrucosum</name>
    <dbReference type="NCBI Taxonomy" id="315347"/>
    <lineage>
        <taxon>Eukaryota</taxon>
        <taxon>Viridiplantae</taxon>
        <taxon>Streptophyta</taxon>
        <taxon>Embryophyta</taxon>
        <taxon>Tracheophyta</taxon>
        <taxon>Spermatophyta</taxon>
        <taxon>Magnoliopsida</taxon>
        <taxon>eudicotyledons</taxon>
        <taxon>Gunneridae</taxon>
        <taxon>Pentapetalae</taxon>
        <taxon>asterids</taxon>
        <taxon>lamiids</taxon>
        <taxon>Solanales</taxon>
        <taxon>Solanaceae</taxon>
        <taxon>Solanoideae</taxon>
        <taxon>Solaneae</taxon>
        <taxon>Solanum</taxon>
    </lineage>
</organism>
<reference evidence="6" key="1">
    <citation type="submission" date="2023-08" db="EMBL/GenBank/DDBJ databases">
        <title>A de novo genome assembly of Solanum verrucosum Schlechtendal, a Mexican diploid species geographically isolated from the other diploid A-genome species in potato relatives.</title>
        <authorList>
            <person name="Hosaka K."/>
        </authorList>
    </citation>
    <scope>NUCLEOTIDE SEQUENCE</scope>
    <source>
        <tissue evidence="6">Young leaves</tissue>
    </source>
</reference>
<keyword evidence="1" id="KW-0805">Transcription regulation</keyword>
<evidence type="ECO:0000256" key="1">
    <source>
        <dbReference type="ARBA" id="ARBA00023015"/>
    </source>
</evidence>
<name>A0AAF0QNA8_SOLVR</name>
<feature type="domain" description="MYB-CC type transcription factor LHEQLE-containing" evidence="5">
    <location>
        <begin position="195"/>
        <end position="240"/>
    </location>
</feature>
<evidence type="ECO:0000313" key="6">
    <source>
        <dbReference type="EMBL" id="WMV23786.1"/>
    </source>
</evidence>
<protein>
    <recommendedName>
        <fullName evidence="5">MYB-CC type transcription factor LHEQLE-containing domain-containing protein</fullName>
    </recommendedName>
</protein>
<keyword evidence="2" id="KW-0804">Transcription</keyword>
<dbReference type="Proteomes" id="UP001234989">
    <property type="component" value="Chromosome 4"/>
</dbReference>
<dbReference type="GO" id="GO:0003677">
    <property type="term" value="F:DNA binding"/>
    <property type="evidence" value="ECO:0007669"/>
    <property type="project" value="InterPro"/>
</dbReference>
<dbReference type="InterPro" id="IPR006447">
    <property type="entry name" value="Myb_dom_plants"/>
</dbReference>
<dbReference type="EMBL" id="CP133615">
    <property type="protein sequence ID" value="WMV23786.1"/>
    <property type="molecule type" value="Genomic_DNA"/>
</dbReference>
<feature type="region of interest" description="Disordered" evidence="4">
    <location>
        <begin position="297"/>
        <end position="336"/>
    </location>
</feature>
<dbReference type="SUPFAM" id="SSF46689">
    <property type="entry name" value="Homeodomain-like"/>
    <property type="match status" value="1"/>
</dbReference>
<dbReference type="GO" id="GO:0003700">
    <property type="term" value="F:DNA-binding transcription factor activity"/>
    <property type="evidence" value="ECO:0007669"/>
    <property type="project" value="InterPro"/>
</dbReference>
<dbReference type="Pfam" id="PF14379">
    <property type="entry name" value="Myb_CC_LHEQLE"/>
    <property type="match status" value="1"/>
</dbReference>
<dbReference type="AlphaFoldDB" id="A0AAF0QNA8"/>